<protein>
    <submittedName>
        <fullName evidence="4">Beta-galactosidase</fullName>
        <ecNumber evidence="4">3.2.1.23</ecNumber>
    </submittedName>
</protein>
<dbReference type="GO" id="GO:0005975">
    <property type="term" value="P:carbohydrate metabolic process"/>
    <property type="evidence" value="ECO:0007669"/>
    <property type="project" value="InterPro"/>
</dbReference>
<dbReference type="EMBL" id="CP093313">
    <property type="protein sequence ID" value="UWZ81733.1"/>
    <property type="molecule type" value="Genomic_DNA"/>
</dbReference>
<dbReference type="InterPro" id="IPR013529">
    <property type="entry name" value="Glyco_hydro_42_N"/>
</dbReference>
<dbReference type="SUPFAM" id="SSF51445">
    <property type="entry name" value="(Trans)glycosidases"/>
    <property type="match status" value="1"/>
</dbReference>
<keyword evidence="2 4" id="KW-0326">Glycosidase</keyword>
<keyword evidence="1 4" id="KW-0378">Hydrolase</keyword>
<reference evidence="4" key="1">
    <citation type="submission" date="2021-04" db="EMBL/GenBank/DDBJ databases">
        <title>Phylogenetic analysis of Acidobacteriaceae.</title>
        <authorList>
            <person name="Qiu L."/>
            <person name="Zhang Q."/>
        </authorList>
    </citation>
    <scope>NUCLEOTIDE SEQUENCE</scope>
    <source>
        <strain evidence="4">DSM 25168</strain>
    </source>
</reference>
<dbReference type="KEGG" id="orp:MOP44_14180"/>
<accession>A0A9J7BKD3</accession>
<evidence type="ECO:0000313" key="4">
    <source>
        <dbReference type="EMBL" id="UWZ81733.1"/>
    </source>
</evidence>
<proteinExistence type="predicted"/>
<dbReference type="GO" id="GO:0004565">
    <property type="term" value="F:beta-galactosidase activity"/>
    <property type="evidence" value="ECO:0007669"/>
    <property type="project" value="UniProtKB-EC"/>
</dbReference>
<dbReference type="RefSeq" id="WP_260790603.1">
    <property type="nucleotide sequence ID" value="NZ_CP093313.1"/>
</dbReference>
<organism evidence="4 5">
    <name type="scientific">Occallatibacter riparius</name>
    <dbReference type="NCBI Taxonomy" id="1002689"/>
    <lineage>
        <taxon>Bacteria</taxon>
        <taxon>Pseudomonadati</taxon>
        <taxon>Acidobacteriota</taxon>
        <taxon>Terriglobia</taxon>
        <taxon>Terriglobales</taxon>
        <taxon>Acidobacteriaceae</taxon>
        <taxon>Occallatibacter</taxon>
    </lineage>
</organism>
<sequence length="1001" mass="108493">MFGKILVLWQPGFPTVGSEPMDRAVLARALDGMNASFVDLKGLKAAGALDHADLLVLPYGSAAPVDAWSAIEHYLHSGGNLLIVGGQPLQVPVVQAGENFEQLRAQNSYAGEVGFRNTYEVPVAAGAQFKWRDGYALGAAPKIRARKFFAVEGHLDGLGYMADKDGLLVAAPVIVDDHVEGAMSGSRIVALDIEPEAGYWGSDDGIALMRTAAHYAAQGAVSLNVETLFATLRPGELPVITAHVREPRSSGSGAGELKVTLNSEQGSVDSVTVAVAHPAAGDVAIPFHKALSPGFYTVTATYGEAGQFRAYYQNGFWVEDASAIATGERVTANGDFLARDGAPYFPVGTNYFSTEGNGWDFSGPRNAAVWEHDFAEMEQHGVTFVRTGVWMHFGRFTQETAGGGANERFLRNVEAFMLCAQRHHIVVNFTLFAMSPRAGDREWGEQEGTLPNPYLDAEALKEEQAYARSVVERFKDAPFVTWDLINEPSFSNPRVIFKGNVPNGDGVEVAAWHKWLREKYSGDLRALADAWSLSVVKLGSFDDIPLPAQADLSGERYGNSREIRALDYNLFAQDMFSNWVKKMVVMIRSTGSTQLINVGQDEGGVTDRVLNQFYGGAGVSFTTNHTYWQDDALLWDSIAAKRPGLANITGETGFQPVWYPDGTWRYNEFTGLGLTLRKWALGFAAGSSGAVQWDWAREADFGMKRSDGSSKTWENQMRALGEFAKKAAPAATSLIESEVAIVLPQSLQLSVENHVALEAQQNAVRALYGYARSQAYAVGEYQIELLGHPKLILLPAPMGMTEKAWQGILDRVKAGATLLVTGPFDGDAHLHATGRAQALGISYSNVPLTIREQLVKFPWREERVSFGGMKTTTLTQGELADGTGWMEKKIGSGRILFSPVPLELSDDLEVVGSAYEYALKAADVAPVYSTALTDPGILIAPTVFPKATMYVITSESNQGQVTFTDVRSGKTFRGMLDPGSAAIVLVGTNGNLNASWNWSAQ</sequence>
<evidence type="ECO:0000256" key="2">
    <source>
        <dbReference type="ARBA" id="ARBA00023295"/>
    </source>
</evidence>
<evidence type="ECO:0000256" key="1">
    <source>
        <dbReference type="ARBA" id="ARBA00022801"/>
    </source>
</evidence>
<feature type="domain" description="Glycoside hydrolase family 42 N-terminal" evidence="3">
    <location>
        <begin position="465"/>
        <end position="629"/>
    </location>
</feature>
<name>A0A9J7BKD3_9BACT</name>
<dbReference type="GO" id="GO:0009341">
    <property type="term" value="C:beta-galactosidase complex"/>
    <property type="evidence" value="ECO:0007669"/>
    <property type="project" value="InterPro"/>
</dbReference>
<dbReference type="Gene3D" id="3.20.20.80">
    <property type="entry name" value="Glycosidases"/>
    <property type="match status" value="1"/>
</dbReference>
<dbReference type="Proteomes" id="UP001059380">
    <property type="component" value="Chromosome"/>
</dbReference>
<dbReference type="InterPro" id="IPR017853">
    <property type="entry name" value="GH"/>
</dbReference>
<evidence type="ECO:0000259" key="3">
    <source>
        <dbReference type="Pfam" id="PF02449"/>
    </source>
</evidence>
<evidence type="ECO:0000313" key="5">
    <source>
        <dbReference type="Proteomes" id="UP001059380"/>
    </source>
</evidence>
<dbReference type="EC" id="3.2.1.23" evidence="4"/>
<dbReference type="AlphaFoldDB" id="A0A9J7BKD3"/>
<keyword evidence="5" id="KW-1185">Reference proteome</keyword>
<dbReference type="Pfam" id="PF02449">
    <property type="entry name" value="Glyco_hydro_42"/>
    <property type="match status" value="1"/>
</dbReference>
<gene>
    <name evidence="4" type="ORF">MOP44_14180</name>
</gene>